<evidence type="ECO:0000313" key="1">
    <source>
        <dbReference type="EMBL" id="MBK1619438.1"/>
    </source>
</evidence>
<proteinExistence type="predicted"/>
<protein>
    <submittedName>
        <fullName evidence="1">Uncharacterized protein</fullName>
    </submittedName>
</protein>
<reference evidence="1 2" key="1">
    <citation type="journal article" date="2020" name="Microorganisms">
        <title>Osmotic Adaptation and Compatible Solute Biosynthesis of Phototrophic Bacteria as Revealed from Genome Analyses.</title>
        <authorList>
            <person name="Imhoff J.F."/>
            <person name="Rahn T."/>
            <person name="Kunzel S."/>
            <person name="Keller A."/>
            <person name="Neulinger S.C."/>
        </authorList>
    </citation>
    <scope>NUCLEOTIDE SEQUENCE [LARGE SCALE GENOMIC DNA]</scope>
    <source>
        <strain evidence="1 2">DSM 25653</strain>
    </source>
</reference>
<dbReference type="EMBL" id="NRRY01000021">
    <property type="protein sequence ID" value="MBK1619438.1"/>
    <property type="molecule type" value="Genomic_DNA"/>
</dbReference>
<comment type="caution">
    <text evidence="1">The sequence shown here is derived from an EMBL/GenBank/DDBJ whole genome shotgun (WGS) entry which is preliminary data.</text>
</comment>
<keyword evidence="2" id="KW-1185">Reference proteome</keyword>
<sequence length="151" mass="16056">MTMKWSIWQDQYCNPSLAGSIDQSVPTVTSEVTVYATQCRKPGPTVDSGYPFLNVTEGCSSLALAAGLLDLGQHLRGRDRVGLAPFQIGLGRCAKGASTGLEEIAGDQQLIGAEQALDARMVQSDQHSSSMIMNRIEGCIGLRRGGVATKI</sequence>
<accession>A0A9X1B4F9</accession>
<gene>
    <name evidence="1" type="ORF">CKO42_13520</name>
</gene>
<dbReference type="Proteomes" id="UP001138768">
    <property type="component" value="Unassembled WGS sequence"/>
</dbReference>
<evidence type="ECO:0000313" key="2">
    <source>
        <dbReference type="Proteomes" id="UP001138768"/>
    </source>
</evidence>
<name>A0A9X1B4F9_9GAMM</name>
<dbReference type="AlphaFoldDB" id="A0A9X1B4F9"/>
<organism evidence="1 2">
    <name type="scientific">Lamprobacter modestohalophilus</name>
    <dbReference type="NCBI Taxonomy" id="1064514"/>
    <lineage>
        <taxon>Bacteria</taxon>
        <taxon>Pseudomonadati</taxon>
        <taxon>Pseudomonadota</taxon>
        <taxon>Gammaproteobacteria</taxon>
        <taxon>Chromatiales</taxon>
        <taxon>Chromatiaceae</taxon>
        <taxon>Lamprobacter</taxon>
    </lineage>
</organism>